<accession>A0A8R1Y819</accession>
<dbReference type="InterPro" id="IPR011993">
    <property type="entry name" value="PH-like_dom_sf"/>
</dbReference>
<reference evidence="2" key="1">
    <citation type="journal article" date="2008" name="Nat. Genet.">
        <title>The Pristionchus pacificus genome provides a unique perspective on nematode lifestyle and parasitism.</title>
        <authorList>
            <person name="Dieterich C."/>
            <person name="Clifton S.W."/>
            <person name="Schuster L.N."/>
            <person name="Chinwalla A."/>
            <person name="Delehaunty K."/>
            <person name="Dinkelacker I."/>
            <person name="Fulton L."/>
            <person name="Fulton R."/>
            <person name="Godfrey J."/>
            <person name="Minx P."/>
            <person name="Mitreva M."/>
            <person name="Roeseler W."/>
            <person name="Tian H."/>
            <person name="Witte H."/>
            <person name="Yang S.P."/>
            <person name="Wilson R.K."/>
            <person name="Sommer R.J."/>
        </authorList>
    </citation>
    <scope>NUCLEOTIDE SEQUENCE [LARGE SCALE GENOMIC DNA]</scope>
    <source>
        <strain evidence="2">PS312</strain>
    </source>
</reference>
<dbReference type="EnsemblMetazoa" id="PPA02772.1">
    <property type="protein sequence ID" value="PPA02772.1"/>
    <property type="gene ID" value="WBGene00092326"/>
</dbReference>
<reference evidence="1" key="2">
    <citation type="submission" date="2022-06" db="UniProtKB">
        <authorList>
            <consortium name="EnsemblMetazoa"/>
        </authorList>
    </citation>
    <scope>IDENTIFICATION</scope>
    <source>
        <strain evidence="1">PS312</strain>
    </source>
</reference>
<dbReference type="Gene3D" id="2.30.29.30">
    <property type="entry name" value="Pleckstrin-homology domain (PH domain)/Phosphotyrosine-binding domain (PTB)"/>
    <property type="match status" value="1"/>
</dbReference>
<proteinExistence type="predicted"/>
<sequence length="958" mass="108580">MSEYETPASVMLKNLVESPYYRLLSSQLDERQRSLVAQLLGDNTEFLVSGIASLLEVPKARPRGNVDLPSHPRRVTLEVEVACIIRDHRLGYLSLLEIGISTNRARIIDAIPWTSISKVSQLNNRIISFNKSEDAVMSLSFSFESEATTFYRALKLANSKPESHQAASHHPIELPTVKSEVDLPSKKLKAPKRKYIYGIIRRIFTKSKKSDKKTEWVYRKSVDPADSDTVIRAASDTIALETDNKREEGPDLNEAIARLEQGEYLRRAAEAIQKDEEMRAMRERVAELEKAAENEKKRAEEAERKEQIAIQNERKRAEEADRKDEEERERRARQEQEKKKNSSEMCNFCGNAVATVSFTILACGTAQFQQNTGLEWRDSGQGVVCVVKNFDRDSVSVITIDTTVENARTISSFGIEAIGSVSKISPHLITASKSGFSHFVEKKKKEEDRILYQKWRMGTEKTEMKQRTIAWLPPLSFHLLFAHAMGCFSSKKLPSHKDPFFDSVVLCDGLRKMREVKDLAEAAALTGKSQVHNPWYAGSNCGRFIYMLGNQRATPLTEDDDSVTTFDLDIVDLFLSKRTRIKNIGDFFNYGLTTGFYHLADHNLVIVDFDPEAATLRQRLLQIDLSGETAACPFYRGYEIDGLCTQYADDLMIMARTSIGESHGVCLRDTNVDRPGIVYPLDPLSRRGALIITELIDQANEYIAAHYPVGKGGPASVCTIHPPFFISKHEVGFFIYPNNMIDAALIDPMTVLVMNLDSDEIAIRKATSTVSFEKKPFFASWKQAKYGEVAMTYRFQRQPEWWRKSAFVLMRKLDMPLRNLCSYLERNRYGSLVTFVTAVSLANCKLHYHLRQTQQTDLAILNTESFEWTEIGQVDEGSYQCLGLIALRNGHFILASQVKESGESRLIGAENVKSSEEKFRLIRSPHSLSSLSHLASIAVRKREQVPSELMEQLAERFM</sequence>
<dbReference type="Proteomes" id="UP000005239">
    <property type="component" value="Unassembled WGS sequence"/>
</dbReference>
<accession>A0A2A6CDG2</accession>
<name>A0A2A6CDG2_PRIPA</name>
<gene>
    <name evidence="1" type="primary">WBGene00092326</name>
</gene>
<evidence type="ECO:0000313" key="1">
    <source>
        <dbReference type="EnsemblMetazoa" id="PPA02772.1"/>
    </source>
</evidence>
<organism evidence="1 2">
    <name type="scientific">Pristionchus pacificus</name>
    <name type="common">Parasitic nematode worm</name>
    <dbReference type="NCBI Taxonomy" id="54126"/>
    <lineage>
        <taxon>Eukaryota</taxon>
        <taxon>Metazoa</taxon>
        <taxon>Ecdysozoa</taxon>
        <taxon>Nematoda</taxon>
        <taxon>Chromadorea</taxon>
        <taxon>Rhabditida</taxon>
        <taxon>Rhabditina</taxon>
        <taxon>Diplogasteromorpha</taxon>
        <taxon>Diplogasteroidea</taxon>
        <taxon>Neodiplogasteridae</taxon>
        <taxon>Pristionchus</taxon>
    </lineage>
</organism>
<dbReference type="AlphaFoldDB" id="A0A2A6CDG2"/>
<keyword evidence="2" id="KW-1185">Reference proteome</keyword>
<protein>
    <submittedName>
        <fullName evidence="1">Uncharacterized protein</fullName>
    </submittedName>
</protein>
<evidence type="ECO:0000313" key="2">
    <source>
        <dbReference type="Proteomes" id="UP000005239"/>
    </source>
</evidence>